<evidence type="ECO:0000256" key="2">
    <source>
        <dbReference type="PIRNR" id="PIRNR007949"/>
    </source>
</evidence>
<organism evidence="5">
    <name type="scientific">Arcella intermedia</name>
    <dbReference type="NCBI Taxonomy" id="1963864"/>
    <lineage>
        <taxon>Eukaryota</taxon>
        <taxon>Amoebozoa</taxon>
        <taxon>Tubulinea</taxon>
        <taxon>Elardia</taxon>
        <taxon>Arcellinida</taxon>
        <taxon>Sphaerothecina</taxon>
        <taxon>Arcellidae</taxon>
        <taxon>Arcella</taxon>
    </lineage>
</organism>
<proteinExistence type="inferred from homology"/>
<dbReference type="PIRSF" id="PIRSF007949">
    <property type="entry name" value="VPS16"/>
    <property type="match status" value="1"/>
</dbReference>
<dbReference type="PANTHER" id="PTHR12811">
    <property type="entry name" value="VACUOLAR PROTEIN SORTING VPS16"/>
    <property type="match status" value="1"/>
</dbReference>
<dbReference type="AlphaFoldDB" id="A0A6B2KXJ7"/>
<dbReference type="InterPro" id="IPR015943">
    <property type="entry name" value="WD40/YVTN_repeat-like_dom_sf"/>
</dbReference>
<dbReference type="GO" id="GO:0006886">
    <property type="term" value="P:intracellular protein transport"/>
    <property type="evidence" value="ECO:0007669"/>
    <property type="project" value="InterPro"/>
</dbReference>
<sequence length="880" mass="100103">MYGDYYYRKIDLYPKTFGSLDLSKLRLYGCPFGGPVACIRESSKVVLVKEKELVPNVDIYTSSGVLLASFQPTFYKNLVTMGWDLDERLLFFSEDGMIYIYSASGVAMHKKMLEECKEQGIQDAIVWDTGFAVLTKNFQVFVVPDIDAWVSAHSHTKGSRTHKTGGVFASGPSRARQEVLRYKDLPALPDCWLVNKPMLTKGEVELFVSVSGTILVLRKEGSQDINFPGGPYVRMALSPNGKLLACYSERGDVVVWKSDFTRELSSFETKTNSPPKQLVWCGSDAIMAYWESEEEKLLFLIGPEAKFLKYVYHTPVFLTGEMDGLRVISSLGCEYIQRVPSITASIFRIGSMSAAAMLLNAFDLFEKDDPKVDMHIRDIKKKGELVSSVHECVEAAGFEFDVTMQKHLLKAAYFGKGFLTAQQYDSDGYVEKCKILRVLNSIRNAKVGLPLTYLQYLKITPQRLINRLIHRQAFKEARSICNYLNLKIEEPVSRYSKKLQTVDLSSKVLLYWAKSKVASSTSSSLFDGNNKADDRLTKDSQLLTMIVERLKDVPGVDYAEIAREAYLAKRHELAMGLLEFEPDVKKQVPLLTEMDCIDYALSKALQSGNVDLIDYVLWNIKDRGEAEFGAYLYKYPDLFNIWVSIQMEQDPGDLEMFLREELKTEKDEAKRRNIAFKLTCLFVSDAYTSDIEDRRLSRFAEVNVVFTFTQDAFSQKATAEELDLMKEQKHIQAKTSHPFTGLSLNETIHKCIVLGVESFASDLKSKFKIPQKRFAWIKARALAQSEQWDLLRKFSNSAGIGYSPFAEVCLEFNKKTESMEYIKKVEDPAERAILYARAGAWTEALHSVEKMKDPQEILWKLKSSCTNPQVQQAIQEMLQR</sequence>
<dbReference type="Pfam" id="PF04840">
    <property type="entry name" value="Vps16_C"/>
    <property type="match status" value="1"/>
</dbReference>
<dbReference type="GO" id="GO:0005768">
    <property type="term" value="C:endosome"/>
    <property type="evidence" value="ECO:0007669"/>
    <property type="project" value="TreeGrafter"/>
</dbReference>
<dbReference type="GO" id="GO:0003779">
    <property type="term" value="F:actin binding"/>
    <property type="evidence" value="ECO:0007669"/>
    <property type="project" value="TreeGrafter"/>
</dbReference>
<feature type="domain" description="Vps16 N-terminal" evidence="4">
    <location>
        <begin position="3"/>
        <end position="426"/>
    </location>
</feature>
<dbReference type="EMBL" id="GIBP01000477">
    <property type="protein sequence ID" value="NDV29446.1"/>
    <property type="molecule type" value="Transcribed_RNA"/>
</dbReference>
<dbReference type="PANTHER" id="PTHR12811:SF0">
    <property type="entry name" value="VACUOLAR PROTEIN SORTING-ASSOCIATED PROTEIN 16 HOMOLOG"/>
    <property type="match status" value="1"/>
</dbReference>
<dbReference type="Pfam" id="PF04841">
    <property type="entry name" value="Vps16_N"/>
    <property type="match status" value="1"/>
</dbReference>
<dbReference type="InterPro" id="IPR006926">
    <property type="entry name" value="Vps16_N"/>
</dbReference>
<comment type="similarity">
    <text evidence="1 2">Belongs to the VPS16 family.</text>
</comment>
<evidence type="ECO:0000259" key="4">
    <source>
        <dbReference type="Pfam" id="PF04841"/>
    </source>
</evidence>
<reference evidence="5" key="1">
    <citation type="journal article" date="2020" name="J. Eukaryot. Microbiol.">
        <title>De novo Sequencing, Assembly and Annotation of the Transcriptome for the Free-Living Testate Amoeba Arcella intermedia.</title>
        <authorList>
            <person name="Ribeiro G.M."/>
            <person name="Porfirio-Sousa A.L."/>
            <person name="Maurer-Alcala X.X."/>
            <person name="Katz L.A."/>
            <person name="Lahr D.J.G."/>
        </authorList>
    </citation>
    <scope>NUCLEOTIDE SEQUENCE</scope>
</reference>
<dbReference type="GO" id="GO:0005765">
    <property type="term" value="C:lysosomal membrane"/>
    <property type="evidence" value="ECO:0007669"/>
    <property type="project" value="TreeGrafter"/>
</dbReference>
<evidence type="ECO:0000259" key="3">
    <source>
        <dbReference type="Pfam" id="PF04840"/>
    </source>
</evidence>
<dbReference type="GO" id="GO:0042144">
    <property type="term" value="P:vacuole fusion, non-autophagic"/>
    <property type="evidence" value="ECO:0007669"/>
    <property type="project" value="TreeGrafter"/>
</dbReference>
<dbReference type="SUPFAM" id="SSF82171">
    <property type="entry name" value="DPP6 N-terminal domain-like"/>
    <property type="match status" value="1"/>
</dbReference>
<evidence type="ECO:0000256" key="1">
    <source>
        <dbReference type="ARBA" id="ARBA00009250"/>
    </source>
</evidence>
<dbReference type="GO" id="GO:0016197">
    <property type="term" value="P:endosomal transport"/>
    <property type="evidence" value="ECO:0007669"/>
    <property type="project" value="TreeGrafter"/>
</dbReference>
<feature type="domain" description="Vps16 C-terminal" evidence="3">
    <location>
        <begin position="556"/>
        <end position="867"/>
    </location>
</feature>
<dbReference type="InterPro" id="IPR016534">
    <property type="entry name" value="VPS16"/>
</dbReference>
<dbReference type="Gene3D" id="1.10.150.780">
    <property type="entry name" value="Vps16, C-terminal region"/>
    <property type="match status" value="1"/>
</dbReference>
<dbReference type="InterPro" id="IPR006925">
    <property type="entry name" value="Vps16_C"/>
</dbReference>
<name>A0A6B2KXJ7_9EUKA</name>
<dbReference type="Gene3D" id="2.130.10.10">
    <property type="entry name" value="YVTN repeat-like/Quinoprotein amine dehydrogenase"/>
    <property type="match status" value="1"/>
</dbReference>
<protein>
    <recommendedName>
        <fullName evidence="6">Vacuolar protein sorting-associated protein 16 homolog</fullName>
    </recommendedName>
</protein>
<accession>A0A6B2KXJ7</accession>
<dbReference type="GO" id="GO:0030897">
    <property type="term" value="C:HOPS complex"/>
    <property type="evidence" value="ECO:0007669"/>
    <property type="project" value="TreeGrafter"/>
</dbReference>
<evidence type="ECO:0008006" key="6">
    <source>
        <dbReference type="Google" id="ProtNLM"/>
    </source>
</evidence>
<evidence type="ECO:0000313" key="5">
    <source>
        <dbReference type="EMBL" id="NDV29446.1"/>
    </source>
</evidence>
<dbReference type="InterPro" id="IPR038132">
    <property type="entry name" value="Vps16_C_sf"/>
</dbReference>